<evidence type="ECO:0000256" key="1">
    <source>
        <dbReference type="ARBA" id="ARBA00023002"/>
    </source>
</evidence>
<dbReference type="InterPro" id="IPR052019">
    <property type="entry name" value="F420H2_bilvrd_red/Heme_oxyg"/>
</dbReference>
<organism evidence="3 4">
    <name type="scientific">Pseudonocardia alaniniphila</name>
    <dbReference type="NCBI Taxonomy" id="75291"/>
    <lineage>
        <taxon>Bacteria</taxon>
        <taxon>Bacillati</taxon>
        <taxon>Actinomycetota</taxon>
        <taxon>Actinomycetes</taxon>
        <taxon>Pseudonocardiales</taxon>
        <taxon>Pseudonocardiaceae</taxon>
        <taxon>Pseudonocardia</taxon>
    </lineage>
</organism>
<comment type="caution">
    <text evidence="3">The sequence shown here is derived from an EMBL/GenBank/DDBJ whole genome shotgun (WGS) entry which is preliminary data.</text>
</comment>
<dbReference type="PANTHER" id="PTHR35176">
    <property type="entry name" value="HEME OXYGENASE HI_0854-RELATED"/>
    <property type="match status" value="1"/>
</dbReference>
<gene>
    <name evidence="3" type="ORF">MMF94_14845</name>
</gene>
<protein>
    <submittedName>
        <fullName evidence="3">Pyridoxamine 5'-phosphate oxidase family protein</fullName>
    </submittedName>
</protein>
<dbReference type="InterPro" id="IPR012349">
    <property type="entry name" value="Split_barrel_FMN-bd"/>
</dbReference>
<dbReference type="PANTHER" id="PTHR35176:SF4">
    <property type="entry name" value="PYRIDOXAMINE 5'-PHOSPHATE OXIDASE-RELATED FMN-BINDING"/>
    <property type="match status" value="1"/>
</dbReference>
<evidence type="ECO:0000313" key="4">
    <source>
        <dbReference type="Proteomes" id="UP001299970"/>
    </source>
</evidence>
<evidence type="ECO:0000259" key="2">
    <source>
        <dbReference type="Pfam" id="PF01243"/>
    </source>
</evidence>
<name>A0ABS9TEJ5_9PSEU</name>
<proteinExistence type="predicted"/>
<dbReference type="SUPFAM" id="SSF50475">
    <property type="entry name" value="FMN-binding split barrel"/>
    <property type="match status" value="1"/>
</dbReference>
<dbReference type="InterPro" id="IPR011576">
    <property type="entry name" value="Pyridox_Oxase_N"/>
</dbReference>
<accession>A0ABS9TEJ5</accession>
<keyword evidence="1" id="KW-0560">Oxidoreductase</keyword>
<reference evidence="3 4" key="1">
    <citation type="submission" date="2022-03" db="EMBL/GenBank/DDBJ databases">
        <title>Pseudonocardia alaer sp. nov., a novel actinomycete isolated from reed forest soil.</title>
        <authorList>
            <person name="Wang L."/>
        </authorList>
    </citation>
    <scope>NUCLEOTIDE SEQUENCE [LARGE SCALE GENOMIC DNA]</scope>
    <source>
        <strain evidence="3 4">Y-16303</strain>
    </source>
</reference>
<sequence length="171" mass="18793">MRRTEPDTTIDHRYGDPGATATPWADAQEQFAAAEVAWLSTVRPDGRPHVTPLLSVWLDGAPHICTGEDERKAHNLATNPHVVLTTGTNALHGGLDLVVEGRAERVADPHRLQALADAWEKKYGSEWHFDLRDGGFDGGHGLALVYRIEPTTAFGFGKAPYSQTRWSFPEA</sequence>
<dbReference type="Gene3D" id="2.30.110.10">
    <property type="entry name" value="Electron Transport, Fmn-binding Protein, Chain A"/>
    <property type="match status" value="1"/>
</dbReference>
<dbReference type="Proteomes" id="UP001299970">
    <property type="component" value="Unassembled WGS sequence"/>
</dbReference>
<evidence type="ECO:0000313" key="3">
    <source>
        <dbReference type="EMBL" id="MCH6166964.1"/>
    </source>
</evidence>
<dbReference type="RefSeq" id="WP_241037025.1">
    <property type="nucleotide sequence ID" value="NZ_BAAAJF010000036.1"/>
</dbReference>
<dbReference type="Pfam" id="PF01243">
    <property type="entry name" value="PNPOx_N"/>
    <property type="match status" value="1"/>
</dbReference>
<feature type="domain" description="Pyridoxamine 5'-phosphate oxidase N-terminal" evidence="2">
    <location>
        <begin position="27"/>
        <end position="126"/>
    </location>
</feature>
<keyword evidence="4" id="KW-1185">Reference proteome</keyword>
<dbReference type="EMBL" id="JAKXMK010000011">
    <property type="protein sequence ID" value="MCH6166964.1"/>
    <property type="molecule type" value="Genomic_DNA"/>
</dbReference>